<evidence type="ECO:0000313" key="5">
    <source>
        <dbReference type="VGNC" id="VGNC:99521"/>
    </source>
</evidence>
<dbReference type="Ensembl" id="ENSMMUT00000086961.1">
    <property type="protein sequence ID" value="ENSMMUP00000077158.1"/>
    <property type="gene ID" value="ENSMMUG00000002707.4"/>
</dbReference>
<keyword evidence="4" id="KW-1185">Reference proteome</keyword>
<gene>
    <name evidence="3 5" type="primary">KNOP1</name>
</gene>
<feature type="compositionally biased region" description="Basic and acidic residues" evidence="1">
    <location>
        <begin position="401"/>
        <end position="417"/>
    </location>
</feature>
<feature type="compositionally biased region" description="Basic residues" evidence="1">
    <location>
        <begin position="298"/>
        <end position="309"/>
    </location>
</feature>
<evidence type="ECO:0000259" key="2">
    <source>
        <dbReference type="Pfam" id="PF15477"/>
    </source>
</evidence>
<reference evidence="3" key="2">
    <citation type="submission" date="2019-01" db="EMBL/GenBank/DDBJ databases">
        <authorList>
            <person name="Graves T."/>
            <person name="Eichler E.E."/>
            <person name="Wilson R.K."/>
        </authorList>
    </citation>
    <scope>NUCLEOTIDE SEQUENCE [LARGE SCALE GENOMIC DNA]</scope>
    <source>
        <strain evidence="3">17573</strain>
    </source>
</reference>
<protein>
    <submittedName>
        <fullName evidence="3">Lysine rich nucleolar protein 1</fullName>
    </submittedName>
</protein>
<feature type="region of interest" description="Disordered" evidence="1">
    <location>
        <begin position="198"/>
        <end position="461"/>
    </location>
</feature>
<dbReference type="Bgee" id="ENSMMUG00000002707">
    <property type="expression patterns" value="Expressed in fibroblast and 24 other cell types or tissues"/>
</dbReference>
<feature type="region of interest" description="Disordered" evidence="1">
    <location>
        <begin position="536"/>
        <end position="567"/>
    </location>
</feature>
<feature type="region of interest" description="Disordered" evidence="1">
    <location>
        <begin position="1"/>
        <end position="36"/>
    </location>
</feature>
<dbReference type="PaxDb" id="9544-ENSMMUP00000003638"/>
<dbReference type="InterPro" id="IPR028124">
    <property type="entry name" value="SMAP_dom"/>
</dbReference>
<dbReference type="VEuPathDB" id="HostDB:ENSMMUG00000002707"/>
<feature type="region of interest" description="Disordered" evidence="1">
    <location>
        <begin position="488"/>
        <end position="509"/>
    </location>
</feature>
<evidence type="ECO:0000313" key="4">
    <source>
        <dbReference type="Proteomes" id="UP000006718"/>
    </source>
</evidence>
<evidence type="ECO:0000313" key="3">
    <source>
        <dbReference type="Ensembl" id="ENSMMUP00000077158.1"/>
    </source>
</evidence>
<dbReference type="Pfam" id="PF15477">
    <property type="entry name" value="SMAP"/>
    <property type="match status" value="1"/>
</dbReference>
<feature type="compositionally biased region" description="Polar residues" evidence="1">
    <location>
        <begin position="19"/>
        <end position="29"/>
    </location>
</feature>
<organism evidence="3 4">
    <name type="scientific">Macaca mulatta</name>
    <name type="common">Rhesus macaque</name>
    <dbReference type="NCBI Taxonomy" id="9544"/>
    <lineage>
        <taxon>Eukaryota</taxon>
        <taxon>Metazoa</taxon>
        <taxon>Chordata</taxon>
        <taxon>Craniata</taxon>
        <taxon>Vertebrata</taxon>
        <taxon>Euteleostomi</taxon>
        <taxon>Mammalia</taxon>
        <taxon>Eutheria</taxon>
        <taxon>Euarchontoglires</taxon>
        <taxon>Primates</taxon>
        <taxon>Haplorrhini</taxon>
        <taxon>Catarrhini</taxon>
        <taxon>Cercopithecidae</taxon>
        <taxon>Cercopithecinae</taxon>
        <taxon>Macaca</taxon>
    </lineage>
</organism>
<evidence type="ECO:0000256" key="1">
    <source>
        <dbReference type="SAM" id="MobiDB-lite"/>
    </source>
</evidence>
<reference evidence="4" key="1">
    <citation type="journal article" date="2007" name="Science">
        <title>Evolutionary and biomedical insights from the rhesus macaque genome.</title>
        <authorList>
            <person name="Gibbs R.A."/>
            <person name="Rogers J."/>
            <person name="Katze M.G."/>
            <person name="Bumgarner R."/>
            <person name="Weinstock G.M."/>
            <person name="Mardis E.R."/>
            <person name="Remington K.A."/>
            <person name="Strausberg R.L."/>
            <person name="Venter J.C."/>
            <person name="Wilson R.K."/>
            <person name="Batzer M.A."/>
            <person name="Bustamante C.D."/>
            <person name="Eichler E.E."/>
            <person name="Hahn M.W."/>
            <person name="Hardison R.C."/>
            <person name="Makova K.D."/>
            <person name="Miller W."/>
            <person name="Milosavljevic A."/>
            <person name="Palermo R.E."/>
            <person name="Siepel A."/>
            <person name="Sikela J.M."/>
            <person name="Attaway T."/>
            <person name="Bell S."/>
            <person name="Bernard K.E."/>
            <person name="Buhay C.J."/>
            <person name="Chandrabose M.N."/>
            <person name="Dao M."/>
            <person name="Davis C."/>
            <person name="Delehaunty K.D."/>
            <person name="Ding Y."/>
            <person name="Dinh H.H."/>
            <person name="Dugan-Rocha S."/>
            <person name="Fulton L.A."/>
            <person name="Gabisi R.A."/>
            <person name="Garner T.T."/>
            <person name="Godfrey J."/>
            <person name="Hawes A.C."/>
            <person name="Hernandez J."/>
            <person name="Hines S."/>
            <person name="Holder M."/>
            <person name="Hume J."/>
            <person name="Jhangiani S.N."/>
            <person name="Joshi V."/>
            <person name="Khan Z.M."/>
            <person name="Kirkness E.F."/>
            <person name="Cree A."/>
            <person name="Fowler R.G."/>
            <person name="Lee S."/>
            <person name="Lewis L.R."/>
            <person name="Li Z."/>
            <person name="Liu Y.-S."/>
            <person name="Moore S.M."/>
            <person name="Muzny D."/>
            <person name="Nazareth L.V."/>
            <person name="Ngo D.N."/>
            <person name="Okwuonu G.O."/>
            <person name="Pai G."/>
            <person name="Parker D."/>
            <person name="Paul H.A."/>
            <person name="Pfannkoch C."/>
            <person name="Pohl C.S."/>
            <person name="Rogers Y.-H.C."/>
            <person name="Ruiz S.J."/>
            <person name="Sabo A."/>
            <person name="Santibanez J."/>
            <person name="Schneider B.W."/>
            <person name="Smith S.M."/>
            <person name="Sodergren E."/>
            <person name="Svatek A.F."/>
            <person name="Utterback T.R."/>
            <person name="Vattathil S."/>
            <person name="Warren W."/>
            <person name="White C.S."/>
            <person name="Chinwalla A.T."/>
            <person name="Feng Y."/>
            <person name="Halpern A.L."/>
            <person name="Hillier L.W."/>
            <person name="Huang X."/>
            <person name="Minx P."/>
            <person name="Nelson J.O."/>
            <person name="Pepin K.H."/>
            <person name="Qin X."/>
            <person name="Sutton G.G."/>
            <person name="Venter E."/>
            <person name="Walenz B.P."/>
            <person name="Wallis J.W."/>
            <person name="Worley K.C."/>
            <person name="Yang S.-P."/>
            <person name="Jones S.M."/>
            <person name="Marra M.A."/>
            <person name="Rocchi M."/>
            <person name="Schein J.E."/>
            <person name="Baertsch R."/>
            <person name="Clarke L."/>
            <person name="Csuros M."/>
            <person name="Glasscock J."/>
            <person name="Harris R.A."/>
            <person name="Havlak P."/>
            <person name="Jackson A.R."/>
            <person name="Jiang H."/>
            <person name="Liu Y."/>
            <person name="Messina D.N."/>
            <person name="Shen Y."/>
            <person name="Song H.X.-Z."/>
            <person name="Wylie T."/>
            <person name="Zhang L."/>
            <person name="Birney E."/>
            <person name="Han K."/>
            <person name="Konkel M.K."/>
            <person name="Lee J."/>
            <person name="Smit A.F.A."/>
            <person name="Ullmer B."/>
            <person name="Wang H."/>
            <person name="Xing J."/>
            <person name="Burhans R."/>
            <person name="Cheng Z."/>
            <person name="Karro J.E."/>
            <person name="Ma J."/>
            <person name="Raney B."/>
            <person name="She X."/>
            <person name="Cox M.J."/>
            <person name="Demuth J.P."/>
            <person name="Dumas L.J."/>
            <person name="Han S.-G."/>
            <person name="Hopkins J."/>
            <person name="Karimpour-Fard A."/>
            <person name="Kim Y.H."/>
            <person name="Pollack J.R."/>
            <person name="Vinar T."/>
            <person name="Addo-Quaye C."/>
            <person name="Degenhardt J."/>
            <person name="Denby A."/>
            <person name="Hubisz M.J."/>
            <person name="Indap A."/>
            <person name="Kosiol C."/>
            <person name="Lahn B.T."/>
            <person name="Lawson H.A."/>
            <person name="Marklein A."/>
            <person name="Nielsen R."/>
            <person name="Vallender E.J."/>
            <person name="Clark A.G."/>
            <person name="Ferguson B."/>
            <person name="Hernandez R.D."/>
            <person name="Hirani K."/>
            <person name="Kehrer-Sawatzki H."/>
            <person name="Kolb J."/>
            <person name="Patil S."/>
            <person name="Pu L.-L."/>
            <person name="Ren Y."/>
            <person name="Smith D.G."/>
            <person name="Wheeler D.A."/>
            <person name="Schenck I."/>
            <person name="Ball E.V."/>
            <person name="Chen R."/>
            <person name="Cooper D.N."/>
            <person name="Giardine B."/>
            <person name="Hsu F."/>
            <person name="Kent W.J."/>
            <person name="Lesk A."/>
            <person name="Nelson D.L."/>
            <person name="O'brien W.E."/>
            <person name="Pruefer K."/>
            <person name="Stenson P.D."/>
            <person name="Wallace J.C."/>
            <person name="Ke H."/>
            <person name="Liu X.-M."/>
            <person name="Wang P."/>
            <person name="Xiang A.P."/>
            <person name="Yang F."/>
            <person name="Barber G.P."/>
            <person name="Haussler D."/>
            <person name="Karolchik D."/>
            <person name="Kern A.D."/>
            <person name="Kuhn R.M."/>
            <person name="Smith K.E."/>
            <person name="Zwieg A.S."/>
        </authorList>
    </citation>
    <scope>NUCLEOTIDE SEQUENCE [LARGE SCALE GENOMIC DNA]</scope>
    <source>
        <strain evidence="4">17573</strain>
    </source>
</reference>
<sequence length="613" mass="67366">MRSPGPRSCCPAAPPVSRQAHSGRSSNVAPTRVPPLSASPGCLPSQICSHRFLLDGSATCHGETGSSREPRDTVGTGVRVNDESVEQLGLRGTVWLGTCRGAAMAAVSTVTAFAGRPRPGRNRNPRGWAGDSKWTSGSRRSGLSRGGGEISPTGMITKTHRVDPGVPEKKKKKKVVKEPGTRYSVVNNDDYLADVSSVRATSPSKSVVHGQAPEMPPVKKKKKKKTGLSTPCEGHVEPETMLHARRAEKSPSPRKQVLGHLEFLSGEKKKKSPLAVSHASGVKTSPDPRQSEDETRVGKKLKKHKKEKKGARDATAFSVQDPWFCEAREARDVADTCSVGKKDEGQAALGQKRKRKSPREHNGKVKKKKKIHQEEDTLPGHSKPSRSMESSPRKGSKKKLVKAEAPEYIPRSDDPKASAKKKMKSKKKVEQPVIEEPALKRKKKKRKESGVAGDPWKEETDTDLEVVLEKKGNMDEAHIDQVRRKALQEEIDRESGKTEASETRKWTGTQFGQWDTAGFENEDQKLKFLRLMGGFKNLSPPPSNRAPSTTARPNMALSKKAADSLQQNLQRDYDRAMSWKYSHSRGAGLGFSTAPNKIFYIDRNASKSVKLED</sequence>
<dbReference type="AlphaFoldDB" id="A0A5F8AGW4"/>
<feature type="compositionally biased region" description="Basic and acidic residues" evidence="1">
    <location>
        <begin position="234"/>
        <end position="251"/>
    </location>
</feature>
<feature type="domain" description="Small acidic protein-like" evidence="2">
    <location>
        <begin position="514"/>
        <end position="590"/>
    </location>
</feature>
<accession>A0A5F8AGW4</accession>
<dbReference type="GeneTree" id="ENSGT00500000044955"/>
<dbReference type="PANTHER" id="PTHR22426:SF1">
    <property type="entry name" value="LYSINE-RICH NUCLEOLAR PROTEIN 1"/>
    <property type="match status" value="1"/>
</dbReference>
<dbReference type="VGNC" id="VGNC:99521">
    <property type="gene designation" value="KNOP1"/>
</dbReference>
<dbReference type="FunCoup" id="A0A5F8AGW4">
    <property type="interactions" value="723"/>
</dbReference>
<dbReference type="OMA" id="WFCEARD"/>
<feature type="compositionally biased region" description="Basic and acidic residues" evidence="1">
    <location>
        <begin position="326"/>
        <end position="345"/>
    </location>
</feature>
<name>A0A5F8AGW4_MACMU</name>
<dbReference type="Proteomes" id="UP000006718">
    <property type="component" value="Chromosome 20"/>
</dbReference>
<proteinExistence type="predicted"/>
<reference evidence="3" key="4">
    <citation type="submission" date="2025-09" db="UniProtKB">
        <authorList>
            <consortium name="Ensembl"/>
        </authorList>
    </citation>
    <scope>IDENTIFICATION</scope>
    <source>
        <strain evidence="3">17573</strain>
    </source>
</reference>
<dbReference type="PANTHER" id="PTHR22426">
    <property type="entry name" value="ARGININE_SERINE-RICH COILED-COIL PROTEIN 2"/>
    <property type="match status" value="1"/>
</dbReference>
<feature type="region of interest" description="Disordered" evidence="1">
    <location>
        <begin position="115"/>
        <end position="181"/>
    </location>
</feature>
<reference evidence="3" key="3">
    <citation type="submission" date="2025-08" db="UniProtKB">
        <authorList>
            <consortium name="Ensembl"/>
        </authorList>
    </citation>
    <scope>IDENTIFICATION</scope>
    <source>
        <strain evidence="3">17573</strain>
    </source>
</reference>
<dbReference type="STRING" id="9544.ENSMMUP00000077158"/>
<feature type="compositionally biased region" description="Basic residues" evidence="1">
    <location>
        <begin position="351"/>
        <end position="371"/>
    </location>
</feature>
<dbReference type="ExpressionAtlas" id="A0A5F8AGW4">
    <property type="expression patterns" value="baseline and differential"/>
</dbReference>
<feature type="compositionally biased region" description="Basic residues" evidence="1">
    <location>
        <begin position="418"/>
        <end position="427"/>
    </location>
</feature>
<dbReference type="InParanoid" id="A0A5F8AGW4"/>
<feature type="compositionally biased region" description="Basic and acidic residues" evidence="1">
    <location>
        <begin position="488"/>
        <end position="505"/>
    </location>
</feature>